<feature type="transmembrane region" description="Helical" evidence="7">
    <location>
        <begin position="256"/>
        <end position="278"/>
    </location>
</feature>
<evidence type="ECO:0000256" key="7">
    <source>
        <dbReference type="SAM" id="Phobius"/>
    </source>
</evidence>
<keyword evidence="4 7" id="KW-0472">Membrane</keyword>
<dbReference type="AlphaFoldDB" id="A0A059JGQ4"/>
<evidence type="ECO:0000256" key="6">
    <source>
        <dbReference type="SAM" id="MobiDB-lite"/>
    </source>
</evidence>
<evidence type="ECO:0000256" key="3">
    <source>
        <dbReference type="ARBA" id="ARBA00022989"/>
    </source>
</evidence>
<organism evidence="9 10">
    <name type="scientific">Trichophyton interdigitale (strain MR816)</name>
    <dbReference type="NCBI Taxonomy" id="1215338"/>
    <lineage>
        <taxon>Eukaryota</taxon>
        <taxon>Fungi</taxon>
        <taxon>Dikarya</taxon>
        <taxon>Ascomycota</taxon>
        <taxon>Pezizomycotina</taxon>
        <taxon>Eurotiomycetes</taxon>
        <taxon>Eurotiomycetidae</taxon>
        <taxon>Onygenales</taxon>
        <taxon>Arthrodermataceae</taxon>
        <taxon>Trichophyton</taxon>
    </lineage>
</organism>
<feature type="transmembrane region" description="Helical" evidence="7">
    <location>
        <begin position="108"/>
        <end position="134"/>
    </location>
</feature>
<evidence type="ECO:0000313" key="10">
    <source>
        <dbReference type="Proteomes" id="UP000024533"/>
    </source>
</evidence>
<protein>
    <recommendedName>
        <fullName evidence="8">Rhodopsin domain-containing protein</fullName>
    </recommendedName>
</protein>
<sequence length="403" mass="45463">MGKVFANEPLDRNQRPVALTNIPRVPLLIILWSFFALTTVVMIFRLAIRLWLQRRLFWDDFFAIAGYFGQIAQMVMVTIVSPLIYIHLQGFSGARPPPEYGIKITKMIRLVYAHNVVFTASLYCVKASFMALFWRLIRDLSDYRKAWWAVAVLCAVSLTINAVLFPVGCSTLEAFHCIDKGSIDRTLVSLRFNTAMDIVTDVCIMVLPIVLIVRSNLPGPEKAGLVVLFALGFSIIAISVVRIIKSNGYQSQPPLSWLLFWSTMETAVAVITCCLATFKSLFNLKQRPTRYSYYTRTRTSRRRRRTRTAQNMDNMNLTLPTISDLEASTDSQRTGNDSSIEQKEPSMMAISSDRKTTGSHDAELKEEIMIGASIDRATGSTPGRLHRSDCDRQPQAPSMAQLR</sequence>
<evidence type="ECO:0000313" key="9">
    <source>
        <dbReference type="EMBL" id="KDB26974.1"/>
    </source>
</evidence>
<comment type="caution">
    <text evidence="9">The sequence shown here is derived from an EMBL/GenBank/DDBJ whole genome shotgun (WGS) entry which is preliminary data.</text>
</comment>
<dbReference type="InterPro" id="IPR052337">
    <property type="entry name" value="SAT4-like"/>
</dbReference>
<evidence type="ECO:0000256" key="5">
    <source>
        <dbReference type="ARBA" id="ARBA00038359"/>
    </source>
</evidence>
<feature type="transmembrane region" description="Helical" evidence="7">
    <location>
        <begin position="225"/>
        <end position="244"/>
    </location>
</feature>
<evidence type="ECO:0000256" key="4">
    <source>
        <dbReference type="ARBA" id="ARBA00023136"/>
    </source>
</evidence>
<gene>
    <name evidence="9" type="ORF">H109_01245</name>
</gene>
<dbReference type="Pfam" id="PF20684">
    <property type="entry name" value="Fung_rhodopsin"/>
    <property type="match status" value="1"/>
</dbReference>
<dbReference type="GO" id="GO:0016020">
    <property type="term" value="C:membrane"/>
    <property type="evidence" value="ECO:0007669"/>
    <property type="project" value="UniProtKB-SubCell"/>
</dbReference>
<feature type="region of interest" description="Disordered" evidence="6">
    <location>
        <begin position="319"/>
        <end position="360"/>
    </location>
</feature>
<evidence type="ECO:0000256" key="1">
    <source>
        <dbReference type="ARBA" id="ARBA00004141"/>
    </source>
</evidence>
<dbReference type="PANTHER" id="PTHR33048">
    <property type="entry name" value="PTH11-LIKE INTEGRAL MEMBRANE PROTEIN (AFU_ORTHOLOGUE AFUA_5G11245)"/>
    <property type="match status" value="1"/>
</dbReference>
<name>A0A059JGQ4_TRIIM</name>
<feature type="transmembrane region" description="Helical" evidence="7">
    <location>
        <begin position="64"/>
        <end position="88"/>
    </location>
</feature>
<feature type="domain" description="Rhodopsin" evidence="8">
    <location>
        <begin position="44"/>
        <end position="283"/>
    </location>
</feature>
<keyword evidence="10" id="KW-1185">Reference proteome</keyword>
<dbReference type="STRING" id="1215338.A0A059JGQ4"/>
<feature type="region of interest" description="Disordered" evidence="6">
    <location>
        <begin position="375"/>
        <end position="403"/>
    </location>
</feature>
<accession>A0A059JGQ4</accession>
<dbReference type="Proteomes" id="UP000024533">
    <property type="component" value="Unassembled WGS sequence"/>
</dbReference>
<feature type="transmembrane region" description="Helical" evidence="7">
    <location>
        <begin position="146"/>
        <end position="165"/>
    </location>
</feature>
<comment type="subcellular location">
    <subcellularLocation>
        <location evidence="1">Membrane</location>
        <topology evidence="1">Multi-pass membrane protein</topology>
    </subcellularLocation>
</comment>
<feature type="transmembrane region" description="Helical" evidence="7">
    <location>
        <begin position="29"/>
        <end position="52"/>
    </location>
</feature>
<dbReference type="EMBL" id="AOKY01000091">
    <property type="protein sequence ID" value="KDB26974.1"/>
    <property type="molecule type" value="Genomic_DNA"/>
</dbReference>
<reference evidence="9 10" key="1">
    <citation type="submission" date="2014-02" db="EMBL/GenBank/DDBJ databases">
        <title>The Genome Sequence of Trichophyton interdigitale MR816.</title>
        <authorList>
            <consortium name="The Broad Institute Genomics Platform"/>
            <person name="Cuomo C.A."/>
            <person name="White T.C."/>
            <person name="Graser Y."/>
            <person name="Martinez-Rossi N."/>
            <person name="Heitman J."/>
            <person name="Young S.K."/>
            <person name="Zeng Q."/>
            <person name="Gargeya S."/>
            <person name="Abouelleil A."/>
            <person name="Alvarado L."/>
            <person name="Chapman S.B."/>
            <person name="Gainer-Dewar J."/>
            <person name="Goldberg J."/>
            <person name="Griggs A."/>
            <person name="Gujja S."/>
            <person name="Hansen M."/>
            <person name="Howarth C."/>
            <person name="Imamovic A."/>
            <person name="Larimer J."/>
            <person name="Martinez D."/>
            <person name="Murphy C."/>
            <person name="Pearson M.D."/>
            <person name="Persinoti G."/>
            <person name="Poon T."/>
            <person name="Priest M."/>
            <person name="Roberts A.D."/>
            <person name="Saif S."/>
            <person name="Shea T.D."/>
            <person name="Sykes S.N."/>
            <person name="Wortman J."/>
            <person name="Nusbaum C."/>
            <person name="Birren B."/>
        </authorList>
    </citation>
    <scope>NUCLEOTIDE SEQUENCE [LARGE SCALE GENOMIC DNA]</scope>
    <source>
        <strain evidence="9 10">MR816</strain>
    </source>
</reference>
<dbReference type="OMA" id="CLATFKS"/>
<proteinExistence type="inferred from homology"/>
<dbReference type="InterPro" id="IPR049326">
    <property type="entry name" value="Rhodopsin_dom_fungi"/>
</dbReference>
<dbReference type="PANTHER" id="PTHR33048:SF47">
    <property type="entry name" value="INTEGRAL MEMBRANE PROTEIN-RELATED"/>
    <property type="match status" value="1"/>
</dbReference>
<keyword evidence="3 7" id="KW-1133">Transmembrane helix</keyword>
<keyword evidence="2 7" id="KW-0812">Transmembrane</keyword>
<comment type="similarity">
    <text evidence="5">Belongs to the SAT4 family.</text>
</comment>
<feature type="transmembrane region" description="Helical" evidence="7">
    <location>
        <begin position="194"/>
        <end position="213"/>
    </location>
</feature>
<dbReference type="HOGENOM" id="CLU_057188_0_0_1"/>
<evidence type="ECO:0000259" key="8">
    <source>
        <dbReference type="Pfam" id="PF20684"/>
    </source>
</evidence>
<feature type="compositionally biased region" description="Polar residues" evidence="6">
    <location>
        <begin position="319"/>
        <end position="339"/>
    </location>
</feature>
<evidence type="ECO:0000256" key="2">
    <source>
        <dbReference type="ARBA" id="ARBA00022692"/>
    </source>
</evidence>
<dbReference type="OrthoDB" id="444631at2759"/>